<reference evidence="2 3" key="1">
    <citation type="submission" date="2016-03" db="EMBL/GenBank/DDBJ databases">
        <authorList>
            <person name="Ploux O."/>
        </authorList>
    </citation>
    <scope>NUCLEOTIDE SEQUENCE [LARGE SCALE GENOMIC DNA]</scope>
    <source>
        <strain evidence="2 3">UAMH 11012</strain>
    </source>
</reference>
<dbReference type="EMBL" id="FJOG01000002">
    <property type="protein sequence ID" value="CZR51676.1"/>
    <property type="molecule type" value="Genomic_DNA"/>
</dbReference>
<evidence type="ECO:0000313" key="2">
    <source>
        <dbReference type="EMBL" id="CZR51676.1"/>
    </source>
</evidence>
<organism evidence="2 3">
    <name type="scientific">Phialocephala subalpina</name>
    <dbReference type="NCBI Taxonomy" id="576137"/>
    <lineage>
        <taxon>Eukaryota</taxon>
        <taxon>Fungi</taxon>
        <taxon>Dikarya</taxon>
        <taxon>Ascomycota</taxon>
        <taxon>Pezizomycotina</taxon>
        <taxon>Leotiomycetes</taxon>
        <taxon>Helotiales</taxon>
        <taxon>Mollisiaceae</taxon>
        <taxon>Phialocephala</taxon>
        <taxon>Phialocephala fortinii species complex</taxon>
    </lineage>
</organism>
<evidence type="ECO:0000256" key="1">
    <source>
        <dbReference type="SAM" id="MobiDB-lite"/>
    </source>
</evidence>
<keyword evidence="3" id="KW-1185">Reference proteome</keyword>
<sequence length="375" mass="43032">MFSTLQPEDCLPPIEIDPRTVAGYVRRRKDPPTAAKDPPKPKPKPRGSQKPYNRERRGSGMRDDDGEDSDNGDERNGNGLADVELGRRPKPIDLSGLKTLRSKDRVPKADTSCPIPSLPKIAPPQSELKIAPPQSELRNIWRASQIARFWCRIERVDREAALIKMYAKSVVSSEELAAQTRDFIRSLELELNRCRTLISTIRRESKTWMTTELHRMTDEQSRSGVPLSRISILETRFNTELNEFSLDFENKFESVGDDLGLLSWTHTTGELEFSWYIMPPETHAECGWHHEKNDQGDKRYWRYRIGTKYGDESYVFKVQSNKEVIGIWTPIGDIDWTEELEQQAERNSIGTSRVVGKGGVEREDRDQEVDLSRGM</sequence>
<feature type="compositionally biased region" description="Basic and acidic residues" evidence="1">
    <location>
        <begin position="359"/>
        <end position="375"/>
    </location>
</feature>
<dbReference type="Proteomes" id="UP000184330">
    <property type="component" value="Unassembled WGS sequence"/>
</dbReference>
<protein>
    <submittedName>
        <fullName evidence="2">Uncharacterized protein</fullName>
    </submittedName>
</protein>
<accession>A0A1L7WFW8</accession>
<proteinExistence type="predicted"/>
<feature type="compositionally biased region" description="Basic and acidic residues" evidence="1">
    <location>
        <begin position="52"/>
        <end position="63"/>
    </location>
</feature>
<dbReference type="AlphaFoldDB" id="A0A1L7WFW8"/>
<feature type="region of interest" description="Disordered" evidence="1">
    <location>
        <begin position="346"/>
        <end position="375"/>
    </location>
</feature>
<evidence type="ECO:0000313" key="3">
    <source>
        <dbReference type="Proteomes" id="UP000184330"/>
    </source>
</evidence>
<name>A0A1L7WFW8_9HELO</name>
<gene>
    <name evidence="2" type="ORF">PAC_01553</name>
</gene>
<dbReference type="OrthoDB" id="3565426at2759"/>
<feature type="region of interest" description="Disordered" evidence="1">
    <location>
        <begin position="1"/>
        <end position="126"/>
    </location>
</feature>